<keyword evidence="1" id="KW-0813">Transport</keyword>
<evidence type="ECO:0000256" key="4">
    <source>
        <dbReference type="ARBA" id="ARBA00022982"/>
    </source>
</evidence>
<name>A0ABV8RDX5_9SPHN</name>
<evidence type="ECO:0000256" key="3">
    <source>
        <dbReference type="ARBA" id="ARBA00022723"/>
    </source>
</evidence>
<gene>
    <name evidence="8" type="ORF">ACFOWX_03865</name>
</gene>
<evidence type="ECO:0000256" key="5">
    <source>
        <dbReference type="ARBA" id="ARBA00023004"/>
    </source>
</evidence>
<dbReference type="PRINTS" id="PR00604">
    <property type="entry name" value="CYTCHRMECIAB"/>
</dbReference>
<dbReference type="InterPro" id="IPR002327">
    <property type="entry name" value="Cyt_c_1A/1B"/>
</dbReference>
<dbReference type="InterPro" id="IPR036909">
    <property type="entry name" value="Cyt_c-like_dom_sf"/>
</dbReference>
<dbReference type="Gene3D" id="1.10.760.10">
    <property type="entry name" value="Cytochrome c-like domain"/>
    <property type="match status" value="1"/>
</dbReference>
<dbReference type="EMBL" id="JBHSDH010000012">
    <property type="protein sequence ID" value="MFC4291546.1"/>
    <property type="molecule type" value="Genomic_DNA"/>
</dbReference>
<keyword evidence="9" id="KW-1185">Reference proteome</keyword>
<dbReference type="PROSITE" id="PS51257">
    <property type="entry name" value="PROKAR_LIPOPROTEIN"/>
    <property type="match status" value="1"/>
</dbReference>
<dbReference type="SUPFAM" id="SSF46626">
    <property type="entry name" value="Cytochrome c"/>
    <property type="match status" value="1"/>
</dbReference>
<evidence type="ECO:0000256" key="2">
    <source>
        <dbReference type="ARBA" id="ARBA00022617"/>
    </source>
</evidence>
<dbReference type="PANTHER" id="PTHR11961">
    <property type="entry name" value="CYTOCHROME C"/>
    <property type="match status" value="1"/>
</dbReference>
<protein>
    <submittedName>
        <fullName evidence="8">C-type cytochrome</fullName>
    </submittedName>
</protein>
<evidence type="ECO:0000313" key="8">
    <source>
        <dbReference type="EMBL" id="MFC4291546.1"/>
    </source>
</evidence>
<dbReference type="InterPro" id="IPR009056">
    <property type="entry name" value="Cyt_c-like_dom"/>
</dbReference>
<keyword evidence="2 6" id="KW-0349">Heme</keyword>
<sequence length="129" mass="13192">MRSYAVLAVGMLTLSACGQKDGGSGSADVAAVSGETVFKRCAACHSIEKGGANGLGPNLHGIVGRKIASVPGFSYSQALANKGGIWDEAALDAYIESPARAVAGTRMAFSGVRSAEERKALIAYLSELK</sequence>
<comment type="caution">
    <text evidence="8">The sequence shown here is derived from an EMBL/GenBank/DDBJ whole genome shotgun (WGS) entry which is preliminary data.</text>
</comment>
<evidence type="ECO:0000259" key="7">
    <source>
        <dbReference type="PROSITE" id="PS51007"/>
    </source>
</evidence>
<dbReference type="Proteomes" id="UP001595887">
    <property type="component" value="Unassembled WGS sequence"/>
</dbReference>
<feature type="domain" description="Cytochrome c" evidence="7">
    <location>
        <begin position="29"/>
        <end position="129"/>
    </location>
</feature>
<dbReference type="PROSITE" id="PS51007">
    <property type="entry name" value="CYTC"/>
    <property type="match status" value="1"/>
</dbReference>
<organism evidence="8 9">
    <name type="scientific">Sphingorhabdus arenilitoris</name>
    <dbReference type="NCBI Taxonomy" id="1490041"/>
    <lineage>
        <taxon>Bacteria</taxon>
        <taxon>Pseudomonadati</taxon>
        <taxon>Pseudomonadota</taxon>
        <taxon>Alphaproteobacteria</taxon>
        <taxon>Sphingomonadales</taxon>
        <taxon>Sphingomonadaceae</taxon>
        <taxon>Sphingorhabdus</taxon>
    </lineage>
</organism>
<evidence type="ECO:0000313" key="9">
    <source>
        <dbReference type="Proteomes" id="UP001595887"/>
    </source>
</evidence>
<dbReference type="Pfam" id="PF00034">
    <property type="entry name" value="Cytochrom_C"/>
    <property type="match status" value="1"/>
</dbReference>
<proteinExistence type="predicted"/>
<evidence type="ECO:0000256" key="1">
    <source>
        <dbReference type="ARBA" id="ARBA00022448"/>
    </source>
</evidence>
<keyword evidence="3 6" id="KW-0479">Metal-binding</keyword>
<evidence type="ECO:0000256" key="6">
    <source>
        <dbReference type="PROSITE-ProRule" id="PRU00433"/>
    </source>
</evidence>
<keyword evidence="5 6" id="KW-0408">Iron</keyword>
<reference evidence="9" key="1">
    <citation type="journal article" date="2019" name="Int. J. Syst. Evol. Microbiol.">
        <title>The Global Catalogue of Microorganisms (GCM) 10K type strain sequencing project: providing services to taxonomists for standard genome sequencing and annotation.</title>
        <authorList>
            <consortium name="The Broad Institute Genomics Platform"/>
            <consortium name="The Broad Institute Genome Sequencing Center for Infectious Disease"/>
            <person name="Wu L."/>
            <person name="Ma J."/>
        </authorList>
    </citation>
    <scope>NUCLEOTIDE SEQUENCE [LARGE SCALE GENOMIC DNA]</scope>
    <source>
        <strain evidence="9">CECT 8531</strain>
    </source>
</reference>
<accession>A0ABV8RDX5</accession>
<keyword evidence="4" id="KW-0249">Electron transport</keyword>